<dbReference type="PROSITE" id="PS01081">
    <property type="entry name" value="HTH_TETR_1"/>
    <property type="match status" value="1"/>
</dbReference>
<evidence type="ECO:0000313" key="6">
    <source>
        <dbReference type="Proteomes" id="UP000180036"/>
    </source>
</evidence>
<dbReference type="InterPro" id="IPR050624">
    <property type="entry name" value="HTH-type_Tx_Regulator"/>
</dbReference>
<dbReference type="PROSITE" id="PS50977">
    <property type="entry name" value="HTH_TETR_2"/>
    <property type="match status" value="1"/>
</dbReference>
<evidence type="ECO:0000256" key="3">
    <source>
        <dbReference type="PROSITE-ProRule" id="PRU00335"/>
    </source>
</evidence>
<dbReference type="GO" id="GO:0003677">
    <property type="term" value="F:DNA binding"/>
    <property type="evidence" value="ECO:0007669"/>
    <property type="project" value="UniProtKB-UniRule"/>
</dbReference>
<dbReference type="PANTHER" id="PTHR43479:SF22">
    <property type="entry name" value="TRANSCRIPTIONAL REGULATOR, TETR FAMILY"/>
    <property type="match status" value="1"/>
</dbReference>
<dbReference type="EMBL" id="MOEA01000005">
    <property type="protein sequence ID" value="OIK19525.1"/>
    <property type="molecule type" value="Genomic_DNA"/>
</dbReference>
<comment type="caution">
    <text evidence="5">The sequence shown here is derived from an EMBL/GenBank/DDBJ whole genome shotgun (WGS) entry which is preliminary data.</text>
</comment>
<dbReference type="PANTHER" id="PTHR43479">
    <property type="entry name" value="ACREF/ENVCD OPERON REPRESSOR-RELATED"/>
    <property type="match status" value="1"/>
</dbReference>
<reference evidence="5 6" key="1">
    <citation type="submission" date="2016-10" db="EMBL/GenBank/DDBJ databases">
        <authorList>
            <person name="Marach S."/>
            <person name="Prathuangwong S."/>
            <person name="Takikawa Y."/>
            <person name="Dohra H."/>
        </authorList>
    </citation>
    <scope>NUCLEOTIDE SEQUENCE [LARGE SCALE GENOMIC DNA]</scope>
    <source>
        <strain evidence="5 6">K2</strain>
    </source>
</reference>
<evidence type="ECO:0000256" key="2">
    <source>
        <dbReference type="ARBA" id="ARBA00023125"/>
    </source>
</evidence>
<protein>
    <submittedName>
        <fullName evidence="5">TetR family transcriptional regulator</fullName>
    </submittedName>
</protein>
<dbReference type="AlphaFoldDB" id="A0AAP7T9V7"/>
<keyword evidence="2 3" id="KW-0238">DNA-binding</keyword>
<proteinExistence type="predicted"/>
<dbReference type="InterPro" id="IPR001647">
    <property type="entry name" value="HTH_TetR"/>
</dbReference>
<name>A0AAP7T9V7_BACAM</name>
<evidence type="ECO:0000256" key="1">
    <source>
        <dbReference type="ARBA" id="ARBA00022491"/>
    </source>
</evidence>
<feature type="domain" description="HTH tetR-type" evidence="4">
    <location>
        <begin position="2"/>
        <end position="62"/>
    </location>
</feature>
<evidence type="ECO:0000313" key="5">
    <source>
        <dbReference type="EMBL" id="OIK19525.1"/>
    </source>
</evidence>
<dbReference type="RefSeq" id="WP_071348497.1">
    <property type="nucleotide sequence ID" value="NZ_JBEUEM010000005.1"/>
</dbReference>
<dbReference type="SUPFAM" id="SSF46689">
    <property type="entry name" value="Homeodomain-like"/>
    <property type="match status" value="1"/>
</dbReference>
<dbReference type="InterPro" id="IPR009057">
    <property type="entry name" value="Homeodomain-like_sf"/>
</dbReference>
<dbReference type="Pfam" id="PF00440">
    <property type="entry name" value="TetR_N"/>
    <property type="match status" value="1"/>
</dbReference>
<gene>
    <name evidence="5" type="ORF">BKP66_17900</name>
</gene>
<keyword evidence="1" id="KW-0678">Repressor</keyword>
<organism evidence="5 6">
    <name type="scientific">Bacillus amyloliquefaciens</name>
    <name type="common">Bacillus velezensis</name>
    <dbReference type="NCBI Taxonomy" id="1390"/>
    <lineage>
        <taxon>Bacteria</taxon>
        <taxon>Bacillati</taxon>
        <taxon>Bacillota</taxon>
        <taxon>Bacilli</taxon>
        <taxon>Bacillales</taxon>
        <taxon>Bacillaceae</taxon>
        <taxon>Bacillus</taxon>
        <taxon>Bacillus amyloliquefaciens group</taxon>
    </lineage>
</organism>
<dbReference type="PRINTS" id="PR00455">
    <property type="entry name" value="HTHTETR"/>
</dbReference>
<dbReference type="InterPro" id="IPR023772">
    <property type="entry name" value="DNA-bd_HTH_TetR-type_CS"/>
</dbReference>
<evidence type="ECO:0000259" key="4">
    <source>
        <dbReference type="PROSITE" id="PS50977"/>
    </source>
</evidence>
<accession>A0AAP7T9V7</accession>
<sequence>MNEKKEKIIKTGIHLFAKKGFSSTTIQEIAGECGISKGAFYLHFKSKEDLLLSACEYYIGMSMEEIKKIKTEHQHKPPKDVFQKQIAYQFREFMEHKDFIILLLSEKVIPENQKVKQYFHEANIQFNMLYRDALLSVYGDAVTPFLADASVMAQGIVSSYIHFLIFNEHTAFQTENVAAFLIARIDDLITGLIKDNPDPLLSEDIFTQPAADREKLLADIQMAKAQQGLPEDVLVSLEVIEEECQKEEPRKPIIKGMLSNLAGSGNEQIETLRASIETHFSLTI</sequence>
<feature type="DNA-binding region" description="H-T-H motif" evidence="3">
    <location>
        <begin position="25"/>
        <end position="44"/>
    </location>
</feature>
<dbReference type="Proteomes" id="UP000180036">
    <property type="component" value="Unassembled WGS sequence"/>
</dbReference>
<dbReference type="Gene3D" id="1.10.357.10">
    <property type="entry name" value="Tetracycline Repressor, domain 2"/>
    <property type="match status" value="1"/>
</dbReference>